<dbReference type="Proteomes" id="UP000824162">
    <property type="component" value="Unassembled WGS sequence"/>
</dbReference>
<dbReference type="PANTHER" id="PTHR34476">
    <property type="entry name" value="DNA-DIRECTED RNA POLYMERASE SUBUNIT OMEGA"/>
    <property type="match status" value="1"/>
</dbReference>
<evidence type="ECO:0000256" key="2">
    <source>
        <dbReference type="ARBA" id="ARBA00012418"/>
    </source>
</evidence>
<evidence type="ECO:0000256" key="6">
    <source>
        <dbReference type="ARBA" id="ARBA00022695"/>
    </source>
</evidence>
<comment type="catalytic activity">
    <reaction evidence="9 10">
        <text>RNA(n) + a ribonucleoside 5'-triphosphate = RNA(n+1) + diphosphate</text>
        <dbReference type="Rhea" id="RHEA:21248"/>
        <dbReference type="Rhea" id="RHEA-COMP:14527"/>
        <dbReference type="Rhea" id="RHEA-COMP:17342"/>
        <dbReference type="ChEBI" id="CHEBI:33019"/>
        <dbReference type="ChEBI" id="CHEBI:61557"/>
        <dbReference type="ChEBI" id="CHEBI:140395"/>
        <dbReference type="EC" id="2.7.7.6"/>
    </reaction>
</comment>
<dbReference type="InterPro" id="IPR006110">
    <property type="entry name" value="Pol_omega/Rpo6/RPB6"/>
</dbReference>
<keyword evidence="6 10" id="KW-0548">Nucleotidyltransferase</keyword>
<dbReference type="InterPro" id="IPR036161">
    <property type="entry name" value="RPB6/omega-like_sf"/>
</dbReference>
<evidence type="ECO:0000313" key="12">
    <source>
        <dbReference type="Proteomes" id="UP000824162"/>
    </source>
</evidence>
<dbReference type="AlphaFoldDB" id="A0A9D1PQZ0"/>
<dbReference type="InterPro" id="IPR003716">
    <property type="entry name" value="DNA-dir_RNA_pol_omega"/>
</dbReference>
<organism evidence="11 12">
    <name type="scientific">Candidatus Monoglobus merdigallinarum</name>
    <dbReference type="NCBI Taxonomy" id="2838698"/>
    <lineage>
        <taxon>Bacteria</taxon>
        <taxon>Bacillati</taxon>
        <taxon>Bacillota</taxon>
        <taxon>Clostridia</taxon>
        <taxon>Monoglobales</taxon>
        <taxon>Monoglobaceae</taxon>
        <taxon>Monoglobus</taxon>
    </lineage>
</organism>
<gene>
    <name evidence="10 11" type="primary">rpoZ</name>
    <name evidence="11" type="ORF">H9900_03580</name>
</gene>
<dbReference type="SMART" id="SM01409">
    <property type="entry name" value="RNA_pol_Rpb6"/>
    <property type="match status" value="1"/>
</dbReference>
<comment type="similarity">
    <text evidence="1 10">Belongs to the RNA polymerase subunit omega family.</text>
</comment>
<evidence type="ECO:0000256" key="8">
    <source>
        <dbReference type="ARBA" id="ARBA00029924"/>
    </source>
</evidence>
<evidence type="ECO:0000256" key="10">
    <source>
        <dbReference type="HAMAP-Rule" id="MF_00366"/>
    </source>
</evidence>
<evidence type="ECO:0000256" key="1">
    <source>
        <dbReference type="ARBA" id="ARBA00006711"/>
    </source>
</evidence>
<proteinExistence type="inferred from homology"/>
<reference evidence="11" key="2">
    <citation type="submission" date="2021-04" db="EMBL/GenBank/DDBJ databases">
        <authorList>
            <person name="Gilroy R."/>
        </authorList>
    </citation>
    <scope>NUCLEOTIDE SEQUENCE</scope>
    <source>
        <strain evidence="11">5790</strain>
    </source>
</reference>
<evidence type="ECO:0000313" key="11">
    <source>
        <dbReference type="EMBL" id="HIV85873.1"/>
    </source>
</evidence>
<dbReference type="SUPFAM" id="SSF63562">
    <property type="entry name" value="RPB6/omega subunit-like"/>
    <property type="match status" value="1"/>
</dbReference>
<evidence type="ECO:0000256" key="9">
    <source>
        <dbReference type="ARBA" id="ARBA00048552"/>
    </source>
</evidence>
<dbReference type="NCBIfam" id="TIGR00690">
    <property type="entry name" value="rpoZ"/>
    <property type="match status" value="1"/>
</dbReference>
<comment type="function">
    <text evidence="10">Promotes RNA polymerase assembly. Latches the N- and C-terminal regions of the beta' subunit thereby facilitating its interaction with the beta and alpha subunits.</text>
</comment>
<dbReference type="GO" id="GO:0000428">
    <property type="term" value="C:DNA-directed RNA polymerase complex"/>
    <property type="evidence" value="ECO:0007669"/>
    <property type="project" value="UniProtKB-KW"/>
</dbReference>
<dbReference type="GO" id="GO:0003677">
    <property type="term" value="F:DNA binding"/>
    <property type="evidence" value="ECO:0007669"/>
    <property type="project" value="UniProtKB-UniRule"/>
</dbReference>
<dbReference type="HAMAP" id="MF_00366">
    <property type="entry name" value="RNApol_bact_RpoZ"/>
    <property type="match status" value="1"/>
</dbReference>
<evidence type="ECO:0000256" key="4">
    <source>
        <dbReference type="ARBA" id="ARBA00022478"/>
    </source>
</evidence>
<reference evidence="11" key="1">
    <citation type="journal article" date="2021" name="PeerJ">
        <title>Extensive microbial diversity within the chicken gut microbiome revealed by metagenomics and culture.</title>
        <authorList>
            <person name="Gilroy R."/>
            <person name="Ravi A."/>
            <person name="Getino M."/>
            <person name="Pursley I."/>
            <person name="Horton D.L."/>
            <person name="Alikhan N.F."/>
            <person name="Baker D."/>
            <person name="Gharbi K."/>
            <person name="Hall N."/>
            <person name="Watson M."/>
            <person name="Adriaenssens E.M."/>
            <person name="Foster-Nyarko E."/>
            <person name="Jarju S."/>
            <person name="Secka A."/>
            <person name="Antonio M."/>
            <person name="Oren A."/>
            <person name="Chaudhuri R.R."/>
            <person name="La Ragione R."/>
            <person name="Hildebrand F."/>
            <person name="Pallen M.J."/>
        </authorList>
    </citation>
    <scope>NUCLEOTIDE SEQUENCE</scope>
    <source>
        <strain evidence="11">5790</strain>
    </source>
</reference>
<comment type="caution">
    <text evidence="11">The sequence shown here is derived from an EMBL/GenBank/DDBJ whole genome shotgun (WGS) entry which is preliminary data.</text>
</comment>
<evidence type="ECO:0000256" key="5">
    <source>
        <dbReference type="ARBA" id="ARBA00022679"/>
    </source>
</evidence>
<dbReference type="Pfam" id="PF01192">
    <property type="entry name" value="RNA_pol_Rpb6"/>
    <property type="match status" value="1"/>
</dbReference>
<dbReference type="EC" id="2.7.7.6" evidence="2 10"/>
<keyword evidence="7 10" id="KW-0804">Transcription</keyword>
<dbReference type="Gene3D" id="3.90.940.10">
    <property type="match status" value="1"/>
</dbReference>
<sequence>MMIKPPITELVEKTGNRYLLTIETAKRARQLTEGKQPVISTDASKEVSIAAEEIYEDKLNYIHTPDIGTI</sequence>
<keyword evidence="4 10" id="KW-0240">DNA-directed RNA polymerase</keyword>
<protein>
    <recommendedName>
        <fullName evidence="3 10">DNA-directed RNA polymerase subunit omega</fullName>
        <shortName evidence="10">RNAP omega subunit</shortName>
        <ecNumber evidence="2 10">2.7.7.6</ecNumber>
    </recommendedName>
    <alternativeName>
        <fullName evidence="10">RNA polymerase omega subunit</fullName>
    </alternativeName>
    <alternativeName>
        <fullName evidence="8 10">Transcriptase subunit omega</fullName>
    </alternativeName>
</protein>
<name>A0A9D1PQZ0_9FIRM</name>
<accession>A0A9D1PQZ0</accession>
<dbReference type="GO" id="GO:0006351">
    <property type="term" value="P:DNA-templated transcription"/>
    <property type="evidence" value="ECO:0007669"/>
    <property type="project" value="UniProtKB-UniRule"/>
</dbReference>
<dbReference type="PANTHER" id="PTHR34476:SF1">
    <property type="entry name" value="DNA-DIRECTED RNA POLYMERASE SUBUNIT OMEGA"/>
    <property type="match status" value="1"/>
</dbReference>
<evidence type="ECO:0000256" key="3">
    <source>
        <dbReference type="ARBA" id="ARBA00013725"/>
    </source>
</evidence>
<dbReference type="GO" id="GO:0003899">
    <property type="term" value="F:DNA-directed RNA polymerase activity"/>
    <property type="evidence" value="ECO:0007669"/>
    <property type="project" value="UniProtKB-UniRule"/>
</dbReference>
<keyword evidence="5 10" id="KW-0808">Transferase</keyword>
<evidence type="ECO:0000256" key="7">
    <source>
        <dbReference type="ARBA" id="ARBA00023163"/>
    </source>
</evidence>
<dbReference type="EMBL" id="DXIJ01000069">
    <property type="protein sequence ID" value="HIV85873.1"/>
    <property type="molecule type" value="Genomic_DNA"/>
</dbReference>
<comment type="subunit">
    <text evidence="10">The RNAP catalytic core consists of 2 alpha, 1 beta, 1 beta' and 1 omega subunit. When a sigma factor is associated with the core the holoenzyme is formed, which can initiate transcription.</text>
</comment>